<dbReference type="OrthoDB" id="5925126at2759"/>
<proteinExistence type="predicted"/>
<keyword evidence="2" id="KW-1185">Reference proteome</keyword>
<name>A0A0V1BZI7_TRISP</name>
<dbReference type="InParanoid" id="A0A0V1BZI7"/>
<sequence length="122" mass="13855">MQEQNCKKKEIRLKINSCDIAALLLPCRATTNVGFPRIFATSIHTPRRCLIILRNCLKAARNNITDLYNSQNHRFMHYVFTKILRHSYAVLNCASMKANILHVQKCPDRLPSLSISGASADN</sequence>
<evidence type="ECO:0000313" key="1">
    <source>
        <dbReference type="EMBL" id="KRY42374.1"/>
    </source>
</evidence>
<organism evidence="1 2">
    <name type="scientific">Trichinella spiralis</name>
    <name type="common">Trichina worm</name>
    <dbReference type="NCBI Taxonomy" id="6334"/>
    <lineage>
        <taxon>Eukaryota</taxon>
        <taxon>Metazoa</taxon>
        <taxon>Ecdysozoa</taxon>
        <taxon>Nematoda</taxon>
        <taxon>Enoplea</taxon>
        <taxon>Dorylaimia</taxon>
        <taxon>Trichinellida</taxon>
        <taxon>Trichinellidae</taxon>
        <taxon>Trichinella</taxon>
    </lineage>
</organism>
<accession>A0A0V1BZI7</accession>
<gene>
    <name evidence="1" type="ORF">T01_1276</name>
</gene>
<protein>
    <submittedName>
        <fullName evidence="1">Uncharacterized protein</fullName>
    </submittedName>
</protein>
<dbReference type="EMBL" id="JYDH01000004">
    <property type="protein sequence ID" value="KRY42374.1"/>
    <property type="molecule type" value="Genomic_DNA"/>
</dbReference>
<dbReference type="Proteomes" id="UP000054776">
    <property type="component" value="Unassembled WGS sequence"/>
</dbReference>
<evidence type="ECO:0000313" key="2">
    <source>
        <dbReference type="Proteomes" id="UP000054776"/>
    </source>
</evidence>
<comment type="caution">
    <text evidence="1">The sequence shown here is derived from an EMBL/GenBank/DDBJ whole genome shotgun (WGS) entry which is preliminary data.</text>
</comment>
<reference evidence="1 2" key="1">
    <citation type="submission" date="2015-01" db="EMBL/GenBank/DDBJ databases">
        <title>Evolution of Trichinella species and genotypes.</title>
        <authorList>
            <person name="Korhonen P.K."/>
            <person name="Edoardo P."/>
            <person name="Giuseppe L.R."/>
            <person name="Gasser R.B."/>
        </authorList>
    </citation>
    <scope>NUCLEOTIDE SEQUENCE [LARGE SCALE GENOMIC DNA]</scope>
    <source>
        <strain evidence="1">ISS3</strain>
    </source>
</reference>
<dbReference type="AlphaFoldDB" id="A0A0V1BZI7"/>